<dbReference type="Gene3D" id="2.170.160.10">
    <property type="entry name" value="Endo-1,4-beta-glucanase f. Domain 2"/>
    <property type="match status" value="1"/>
</dbReference>
<evidence type="ECO:0000313" key="12">
    <source>
        <dbReference type="Proteomes" id="UP001500459"/>
    </source>
</evidence>
<dbReference type="InterPro" id="IPR001701">
    <property type="entry name" value="Glyco_hydro_9"/>
</dbReference>
<feature type="compositionally biased region" description="Polar residues" evidence="7">
    <location>
        <begin position="396"/>
        <end position="405"/>
    </location>
</feature>
<evidence type="ECO:0000256" key="2">
    <source>
        <dbReference type="ARBA" id="ARBA00022801"/>
    </source>
</evidence>
<dbReference type="InterPro" id="IPR013783">
    <property type="entry name" value="Ig-like_fold"/>
</dbReference>
<dbReference type="SMART" id="SM01067">
    <property type="entry name" value="CBM_3"/>
    <property type="match status" value="1"/>
</dbReference>
<dbReference type="SMART" id="SM00089">
    <property type="entry name" value="PKD"/>
    <property type="match status" value="6"/>
</dbReference>
<feature type="domain" description="PKD" evidence="9">
    <location>
        <begin position="637"/>
        <end position="719"/>
    </location>
</feature>
<dbReference type="Gene3D" id="4.10.870.10">
    <property type="entry name" value="Endo-1,4-beta-glucanase f. Domain 3"/>
    <property type="match status" value="1"/>
</dbReference>
<dbReference type="InterPro" id="IPR000601">
    <property type="entry name" value="PKD_dom"/>
</dbReference>
<feature type="signal peptide" evidence="8">
    <location>
        <begin position="1"/>
        <end position="22"/>
    </location>
</feature>
<dbReference type="Pfam" id="PF18962">
    <property type="entry name" value="Por_Secre_tail"/>
    <property type="match status" value="1"/>
</dbReference>
<dbReference type="Proteomes" id="UP001500459">
    <property type="component" value="Unassembled WGS sequence"/>
</dbReference>
<evidence type="ECO:0000256" key="8">
    <source>
        <dbReference type="SAM" id="SignalP"/>
    </source>
</evidence>
<dbReference type="Pfam" id="PF00942">
    <property type="entry name" value="CBM_3"/>
    <property type="match status" value="1"/>
</dbReference>
<reference evidence="12" key="1">
    <citation type="journal article" date="2019" name="Int. J. Syst. Evol. Microbiol.">
        <title>The Global Catalogue of Microorganisms (GCM) 10K type strain sequencing project: providing services to taxonomists for standard genome sequencing and annotation.</title>
        <authorList>
            <consortium name="The Broad Institute Genomics Platform"/>
            <consortium name="The Broad Institute Genome Sequencing Center for Infectious Disease"/>
            <person name="Wu L."/>
            <person name="Ma J."/>
        </authorList>
    </citation>
    <scope>NUCLEOTIDE SEQUENCE [LARGE SCALE GENOMIC DNA]</scope>
    <source>
        <strain evidence="12">JCM 17106</strain>
    </source>
</reference>
<dbReference type="InterPro" id="IPR001956">
    <property type="entry name" value="CBM3"/>
</dbReference>
<dbReference type="InterPro" id="IPR036966">
    <property type="entry name" value="CBM3_sf"/>
</dbReference>
<feature type="chain" id="PRO_5046182248" description="PKD domain-containing protein" evidence="8">
    <location>
        <begin position="23"/>
        <end position="2160"/>
    </location>
</feature>
<evidence type="ECO:0000256" key="3">
    <source>
        <dbReference type="ARBA" id="ARBA00023001"/>
    </source>
</evidence>
<evidence type="ECO:0008006" key="13">
    <source>
        <dbReference type="Google" id="ProtNLM"/>
    </source>
</evidence>
<keyword evidence="4" id="KW-0119">Carbohydrate metabolism</keyword>
<sequence length="2160" mass="233211">MKNFMKASMILLLCLFCAKSNAQFNYGEALQKSLLFYETQQSGVLPDWNRISWRSDSGVNDGDDVGLDLTGGWNDAGDHVKFGFPMAFSVTALNWGFLEYQDGYDAANQTEHFKRNIKWVTDYFIKCHPSPNVFYAQVADSKSQDHNFWMPAEMVDVHPSYGQRLSYALTTSNPGTEVACETAAALASASIIFKDSDPAYSATLLSHAIELYEFGDNHRGLYTTDGGIPALGTYTSGNYQDELTWGALWLYKATGEQKYLDKAEAEYAQPDFLWSLVWEDKSYGNMVLLSILTDKEIYKTDAERHLDWWQEGSGGVSYSPGGQAHLTQWGSLRHAMNASLTALIYSDNVDTPKKNQYHDFAVAQVNYALGDNPNNRSLVTGFGVNPPTKPHHRGQHSSWSRSSANPVESRHTMWGALMGGPGMANDAFEEDRDDFQANEVAVDYNACYQGVLARMTMEFGGSPIANFPPVETPGLEFANEVKLNNDQSLFTEVSIWLNNRSGWPARVPNTLKARYFVDISEGIAAGYSVSDYELTARGAGSTTTSGLQEWDADANIYYAEIEVDQASMPFPGGQGEYRSEIQLRVSLPTDAPASAWDASNDFSYQGLTSGLQIADNVPIYVDGALAGGNEPTGGEVPSASFTATPETGTAPLEVSFDASASSDPNGDSITYSWDFGNGETSTTVDPLITFTEIGTYLVTLTVSDGENTSSEVTKEITVEDGNIAPIADFTATPTTGIAPVIVSFDAAASSDENGDTLSYTWDFGDGETGSGETVDHEYTAIGEYSVVLTVSDGSKEGTKTSTITVTDGSPVAAFTASTESGIAPLEVTFDASESADPAGGDLTYSWDLGNGETATAVTASATYTTVGTKTVVLTVTNASGDTDSVSKTINVTDGSVSCAFGTPTATSLPNINTFFENIYVLGEGGPDMDIVNKFTINWDLANNGLYQFSFNLNASPWYVNFSESNQNFNEPSPSITLTETGIAGLDGSYYATVDEGNFVLVSQTGGFTIYFSASATAPDCGSTTVTNGVPVASLTATPTSGIAPLEVSFDASASTDEDGDTLTYTIDYGDGNTGTGVTSTHIYTEVGEYTAEVTANDGNGGSSTFSVEISVEEEIVNPTNIDPIAALTATPVSGTAPLEVSFDASASTDEDGDTLTYAVDYGDGTSGTEAISSHIYTAGDYTATVTVNDGNGGSDTTSVAITVEEDVVTPPGGDCTFGTPLATALPNVNTSFDYTYVLGSGGPNLDNVSKFTINWDLANNGLYQFAFNLNASPWYVNFSEATQNFNGSTPSITLAGTGISGLDGSYYAAVDEGNFVLVSITGGFTIYFSSSATVPDCGDSTGGNINPIADISADVTAGEAPLVVNFDASGSTDEDGDALSYSWDFGDGNTATGVTVENTFTTIGSYDVTLTVTDGNEGIDQAIISINVTDEIIIAPPTGDNVYIDRFTELRNEIYDPANGYFSADGSPHHSIETLIVEAPDYGHESTSELYSYWMWMEVMHGRISGDWAPLNDVWEKTEQFIIPTNADQPTNAAYSPSSPAAYAAEFPLPSGYPSPLSFTAPVGVDPVSSDLTATYGADIYQMHWLLDNDNFYGYGNRGDGVSTPSYINTFQRGEQESVYETVPHPSWESFDWGGTDGFLPLFVDDSNYSQQWRYTSAPDADARAVQAMYWAQIYAKEQGASLGNLDLDKASKMGDYLRLSMFDKYFKPLGVQSATSGAGTGYDSAHYLMSWYMSWGGAADTSSPWAFRISSSHCHFGYQNPVAAYALTQVDELKPISTNGERDWNESLQRQMEFYTWLQSSEGGIAGGATNSWNGDYSPYPAGKSTFYDMAYDTDPVYHDPGSGTWFGWQAWSMERVAEYYYITNDPMAKNLMDKWTTWVESEVQLVGEDDFLIPATLEWTGEPDTWNPDSPGSNAGLSVSVVNYSVDLGIAASMSKALIYYAAATAKYGTLDEGAKDLAKEVLDRMWNKYRDEEGLSSTEARGDFSRIFEEEVYIPEGFSGVMANGDAIVPGVSFLDLRSGYRDDPEFGRLEAAYEAGEDFTQNYHRTWAQMEIALANAEYGFFFGDEEAKKAPSTKNVVNTYPNPVKDILNISSNFDMKNTLVRIVDIAGRVVKEFKLSNKQRSNQISLEELPTGLYVMKTLDLDTNTEATTKLIKE</sequence>
<dbReference type="InterPro" id="IPR035986">
    <property type="entry name" value="PKD_dom_sf"/>
</dbReference>
<accession>A0ABP6UTL4</accession>
<feature type="domain" description="PKD" evidence="9">
    <location>
        <begin position="810"/>
        <end position="896"/>
    </location>
</feature>
<dbReference type="InterPro" id="IPR008928">
    <property type="entry name" value="6-hairpin_glycosidase_sf"/>
</dbReference>
<keyword evidence="1 8" id="KW-0732">Signal</keyword>
<dbReference type="CDD" id="cd00146">
    <property type="entry name" value="PKD"/>
    <property type="match status" value="6"/>
</dbReference>
<dbReference type="InterPro" id="IPR022409">
    <property type="entry name" value="PKD/Chitinase_dom"/>
</dbReference>
<dbReference type="Gene3D" id="1.50.10.10">
    <property type="match status" value="2"/>
</dbReference>
<feature type="domain" description="PKD" evidence="9">
    <location>
        <begin position="1123"/>
        <end position="1208"/>
    </location>
</feature>
<dbReference type="SUPFAM" id="SSF48208">
    <property type="entry name" value="Six-hairpin glycosidases"/>
    <property type="match status" value="2"/>
</dbReference>
<evidence type="ECO:0000259" key="9">
    <source>
        <dbReference type="PROSITE" id="PS50093"/>
    </source>
</evidence>
<name>A0ABP6UTL4_9FLAO</name>
<organism evidence="11 12">
    <name type="scientific">Aquimarina addita</name>
    <dbReference type="NCBI Taxonomy" id="870485"/>
    <lineage>
        <taxon>Bacteria</taxon>
        <taxon>Pseudomonadati</taxon>
        <taxon>Bacteroidota</taxon>
        <taxon>Flavobacteriia</taxon>
        <taxon>Flavobacteriales</taxon>
        <taxon>Flavobacteriaceae</taxon>
        <taxon>Aquimarina</taxon>
    </lineage>
</organism>
<dbReference type="InterPro" id="IPR023309">
    <property type="entry name" value="Endo-1-4-beta-glucanase_dom2"/>
</dbReference>
<feature type="domain" description="PKD" evidence="9">
    <location>
        <begin position="1030"/>
        <end position="1118"/>
    </location>
</feature>
<keyword evidence="2" id="KW-0378">Hydrolase</keyword>
<dbReference type="PRINTS" id="PR00844">
    <property type="entry name" value="GLHYDRLASE48"/>
</dbReference>
<dbReference type="SUPFAM" id="SSF49384">
    <property type="entry name" value="Carbohydrate-binding domain"/>
    <property type="match status" value="1"/>
</dbReference>
<protein>
    <recommendedName>
        <fullName evidence="13">PKD domain-containing protein</fullName>
    </recommendedName>
</protein>
<comment type="caution">
    <text evidence="11">The sequence shown here is derived from an EMBL/GenBank/DDBJ whole genome shotgun (WGS) entry which is preliminary data.</text>
</comment>
<dbReference type="InterPro" id="IPR008965">
    <property type="entry name" value="CBM2/CBM3_carb-bd_dom_sf"/>
</dbReference>
<proteinExistence type="predicted"/>
<keyword evidence="12" id="KW-1185">Reference proteome</keyword>
<dbReference type="InterPro" id="IPR000556">
    <property type="entry name" value="Glyco_hydro_48F"/>
</dbReference>
<dbReference type="EMBL" id="BAABCW010000028">
    <property type="protein sequence ID" value="GAA3522168.1"/>
    <property type="molecule type" value="Genomic_DNA"/>
</dbReference>
<evidence type="ECO:0000313" key="11">
    <source>
        <dbReference type="EMBL" id="GAA3522168.1"/>
    </source>
</evidence>
<dbReference type="InterPro" id="IPR012341">
    <property type="entry name" value="6hp_glycosidase-like_sf"/>
</dbReference>
<evidence type="ECO:0000256" key="5">
    <source>
        <dbReference type="ARBA" id="ARBA00023295"/>
    </source>
</evidence>
<evidence type="ECO:0000256" key="6">
    <source>
        <dbReference type="ARBA" id="ARBA00023326"/>
    </source>
</evidence>
<feature type="domain" description="PKD" evidence="9">
    <location>
        <begin position="1347"/>
        <end position="1414"/>
    </location>
</feature>
<feature type="region of interest" description="Disordered" evidence="7">
    <location>
        <begin position="628"/>
        <end position="647"/>
    </location>
</feature>
<dbReference type="Pfam" id="PF18911">
    <property type="entry name" value="PKD_4"/>
    <property type="match status" value="6"/>
</dbReference>
<evidence type="ECO:0000259" key="10">
    <source>
        <dbReference type="PROSITE" id="PS51172"/>
    </source>
</evidence>
<evidence type="ECO:0000256" key="7">
    <source>
        <dbReference type="SAM" id="MobiDB-lite"/>
    </source>
</evidence>
<dbReference type="Gene3D" id="2.60.40.10">
    <property type="entry name" value="Immunoglobulins"/>
    <property type="match status" value="6"/>
</dbReference>
<dbReference type="InterPro" id="IPR027390">
    <property type="entry name" value="Endoglucanase_F_dom3"/>
</dbReference>
<dbReference type="InterPro" id="IPR026444">
    <property type="entry name" value="Secre_tail"/>
</dbReference>
<dbReference type="Gene3D" id="2.60.40.710">
    <property type="entry name" value="Endoglucanase-like"/>
    <property type="match status" value="1"/>
</dbReference>
<feature type="domain" description="CBM3" evidence="10">
    <location>
        <begin position="472"/>
        <end position="632"/>
    </location>
</feature>
<dbReference type="Pfam" id="PF02011">
    <property type="entry name" value="Glyco_hydro_48"/>
    <property type="match status" value="1"/>
</dbReference>
<gene>
    <name evidence="11" type="ORF">GCM10022393_40880</name>
</gene>
<feature type="region of interest" description="Disordered" evidence="7">
    <location>
        <begin position="386"/>
        <end position="405"/>
    </location>
</feature>
<dbReference type="Pfam" id="PF00759">
    <property type="entry name" value="Glyco_hydro_9"/>
    <property type="match status" value="1"/>
</dbReference>
<dbReference type="PROSITE" id="PS51172">
    <property type="entry name" value="CBM3"/>
    <property type="match status" value="1"/>
</dbReference>
<feature type="domain" description="PKD" evidence="9">
    <location>
        <begin position="725"/>
        <end position="806"/>
    </location>
</feature>
<dbReference type="PANTHER" id="PTHR22298">
    <property type="entry name" value="ENDO-1,4-BETA-GLUCANASE"/>
    <property type="match status" value="1"/>
</dbReference>
<keyword evidence="3" id="KW-0136">Cellulose degradation</keyword>
<keyword evidence="6" id="KW-0624">Polysaccharide degradation</keyword>
<dbReference type="NCBIfam" id="TIGR04183">
    <property type="entry name" value="Por_Secre_tail"/>
    <property type="match status" value="1"/>
</dbReference>
<dbReference type="SUPFAM" id="SSF49299">
    <property type="entry name" value="PKD domain"/>
    <property type="match status" value="6"/>
</dbReference>
<evidence type="ECO:0000256" key="4">
    <source>
        <dbReference type="ARBA" id="ARBA00023277"/>
    </source>
</evidence>
<dbReference type="PROSITE" id="PS50093">
    <property type="entry name" value="PKD"/>
    <property type="match status" value="6"/>
</dbReference>
<dbReference type="RefSeq" id="WP_344930663.1">
    <property type="nucleotide sequence ID" value="NZ_BAABCW010000028.1"/>
</dbReference>
<evidence type="ECO:0000256" key="1">
    <source>
        <dbReference type="ARBA" id="ARBA00022729"/>
    </source>
</evidence>
<keyword evidence="5" id="KW-0326">Glycosidase</keyword>